<dbReference type="Proteomes" id="UP000184241">
    <property type="component" value="Unassembled WGS sequence"/>
</dbReference>
<dbReference type="InterPro" id="IPR036388">
    <property type="entry name" value="WH-like_DNA-bd_sf"/>
</dbReference>
<evidence type="ECO:0000256" key="1">
    <source>
        <dbReference type="ARBA" id="ARBA00023015"/>
    </source>
</evidence>
<evidence type="ECO:0000313" key="7">
    <source>
        <dbReference type="Proteomes" id="UP000184241"/>
    </source>
</evidence>
<dbReference type="AlphaFoldDB" id="A0A1M5ZVZ6"/>
<keyword evidence="1" id="KW-0805">Transcription regulation</keyword>
<evidence type="ECO:0000259" key="4">
    <source>
        <dbReference type="PROSITE" id="PS51071"/>
    </source>
</evidence>
<dbReference type="InterPro" id="IPR001347">
    <property type="entry name" value="SIS_dom"/>
</dbReference>
<dbReference type="PROSITE" id="PS51464">
    <property type="entry name" value="SIS"/>
    <property type="match status" value="1"/>
</dbReference>
<dbReference type="GO" id="GO:0003677">
    <property type="term" value="F:DNA binding"/>
    <property type="evidence" value="ECO:0007669"/>
    <property type="project" value="UniProtKB-KW"/>
</dbReference>
<evidence type="ECO:0000259" key="5">
    <source>
        <dbReference type="PROSITE" id="PS51464"/>
    </source>
</evidence>
<dbReference type="GO" id="GO:1901135">
    <property type="term" value="P:carbohydrate derivative metabolic process"/>
    <property type="evidence" value="ECO:0007669"/>
    <property type="project" value="InterPro"/>
</dbReference>
<dbReference type="InterPro" id="IPR009057">
    <property type="entry name" value="Homeodomain-like_sf"/>
</dbReference>
<dbReference type="CDD" id="cd05013">
    <property type="entry name" value="SIS_RpiR"/>
    <property type="match status" value="1"/>
</dbReference>
<keyword evidence="2" id="KW-0238">DNA-binding</keyword>
<dbReference type="SUPFAM" id="SSF53697">
    <property type="entry name" value="SIS domain"/>
    <property type="match status" value="1"/>
</dbReference>
<dbReference type="SUPFAM" id="SSF46689">
    <property type="entry name" value="Homeodomain-like"/>
    <property type="match status" value="1"/>
</dbReference>
<protein>
    <submittedName>
        <fullName evidence="6">Transcriptional regulator, RpiR family</fullName>
    </submittedName>
</protein>
<dbReference type="PANTHER" id="PTHR30514">
    <property type="entry name" value="GLUCOKINASE"/>
    <property type="match status" value="1"/>
</dbReference>
<dbReference type="GO" id="GO:0097367">
    <property type="term" value="F:carbohydrate derivative binding"/>
    <property type="evidence" value="ECO:0007669"/>
    <property type="project" value="InterPro"/>
</dbReference>
<dbReference type="InterPro" id="IPR047640">
    <property type="entry name" value="RpiR-like"/>
</dbReference>
<dbReference type="Gene3D" id="1.10.10.10">
    <property type="entry name" value="Winged helix-like DNA-binding domain superfamily/Winged helix DNA-binding domain"/>
    <property type="match status" value="1"/>
</dbReference>
<dbReference type="GO" id="GO:0003700">
    <property type="term" value="F:DNA-binding transcription factor activity"/>
    <property type="evidence" value="ECO:0007669"/>
    <property type="project" value="InterPro"/>
</dbReference>
<keyword evidence="3" id="KW-0804">Transcription</keyword>
<feature type="domain" description="HTH rpiR-type" evidence="4">
    <location>
        <begin position="1"/>
        <end position="73"/>
    </location>
</feature>
<dbReference type="InterPro" id="IPR046348">
    <property type="entry name" value="SIS_dom_sf"/>
</dbReference>
<reference evidence="6 7" key="1">
    <citation type="submission" date="2016-11" db="EMBL/GenBank/DDBJ databases">
        <authorList>
            <person name="Jaros S."/>
            <person name="Januszkiewicz K."/>
            <person name="Wedrychowicz H."/>
        </authorList>
    </citation>
    <scope>NUCLEOTIDE SEQUENCE [LARGE SCALE GENOMIC DNA]</scope>
    <source>
        <strain evidence="6 7">DSM 6191</strain>
    </source>
</reference>
<name>A0A1M5ZVZ6_9CLOT</name>
<dbReference type="Pfam" id="PF01418">
    <property type="entry name" value="HTH_6"/>
    <property type="match status" value="1"/>
</dbReference>
<proteinExistence type="predicted"/>
<feature type="domain" description="SIS" evidence="5">
    <location>
        <begin position="104"/>
        <end position="242"/>
    </location>
</feature>
<evidence type="ECO:0000313" key="6">
    <source>
        <dbReference type="EMBL" id="SHI28199.1"/>
    </source>
</evidence>
<accession>A0A1M5ZVZ6</accession>
<gene>
    <name evidence="6" type="ORF">SAMN02745941_03465</name>
</gene>
<dbReference type="InterPro" id="IPR000281">
    <property type="entry name" value="HTH_RpiR"/>
</dbReference>
<dbReference type="PANTHER" id="PTHR30514:SF1">
    <property type="entry name" value="HTH-TYPE TRANSCRIPTIONAL REGULATOR HEXR-RELATED"/>
    <property type="match status" value="1"/>
</dbReference>
<dbReference type="Pfam" id="PF01380">
    <property type="entry name" value="SIS"/>
    <property type="match status" value="1"/>
</dbReference>
<organism evidence="6 7">
    <name type="scientific">Clostridium intestinale DSM 6191</name>
    <dbReference type="NCBI Taxonomy" id="1121320"/>
    <lineage>
        <taxon>Bacteria</taxon>
        <taxon>Bacillati</taxon>
        <taxon>Bacillota</taxon>
        <taxon>Clostridia</taxon>
        <taxon>Eubacteriales</taxon>
        <taxon>Clostridiaceae</taxon>
        <taxon>Clostridium</taxon>
    </lineage>
</organism>
<dbReference type="RefSeq" id="WP_073021498.1">
    <property type="nucleotide sequence ID" value="NZ_FQXU01000011.1"/>
</dbReference>
<dbReference type="InterPro" id="IPR035472">
    <property type="entry name" value="RpiR-like_SIS"/>
</dbReference>
<dbReference type="Gene3D" id="3.40.50.10490">
    <property type="entry name" value="Glucose-6-phosphate isomerase like protein, domain 1"/>
    <property type="match status" value="1"/>
</dbReference>
<evidence type="ECO:0000256" key="3">
    <source>
        <dbReference type="ARBA" id="ARBA00023163"/>
    </source>
</evidence>
<dbReference type="EMBL" id="FQXU01000011">
    <property type="protein sequence ID" value="SHI28199.1"/>
    <property type="molecule type" value="Genomic_DNA"/>
</dbReference>
<dbReference type="PROSITE" id="PS51071">
    <property type="entry name" value="HTH_RPIR"/>
    <property type="match status" value="1"/>
</dbReference>
<sequence>MFSPEEIQSLNELEFLLYNYISKNKDKVIYMRIRDLADEVHVSTTTILRFCKKMNCNGFAEFKVKLKMFIEEEEGKLLNDDKSTFIEFMNRAATKDFEDSMKMACDAIYKSSNLLIIGIGNSGAIATYGSRYFASLNKFAVYIDDPFYPVSGEYLDNGVTIALSVSGETPTIINHVTRLKKKNSTIISITNSKSCTLAQMSDINISYYVQYETYKYFDITTQLPVMYILETLAKRVFNLTQKDKNKQL</sequence>
<evidence type="ECO:0000256" key="2">
    <source>
        <dbReference type="ARBA" id="ARBA00023125"/>
    </source>
</evidence>